<name>A0A165QHG0_9APHY</name>
<comment type="catalytic activity">
    <reaction evidence="13">
        <text>L-alanyl-L-lysine(out) = L-alanyl-L-lysine(in)</text>
        <dbReference type="Rhea" id="RHEA:79415"/>
        <dbReference type="ChEBI" id="CHEBI:192470"/>
    </reaction>
</comment>
<comment type="catalytic activity">
    <reaction evidence="4">
        <text>L-alpha-aminoacyl-L-arginine(out) = L-alpha-aminoacyl-L-arginine(in)</text>
        <dbReference type="Rhea" id="RHEA:79367"/>
        <dbReference type="ChEBI" id="CHEBI:229968"/>
    </reaction>
</comment>
<evidence type="ECO:0000256" key="8">
    <source>
        <dbReference type="ARBA" id="ARBA00044898"/>
    </source>
</evidence>
<evidence type="ECO:0000256" key="3">
    <source>
        <dbReference type="ARBA" id="ARBA00044878"/>
    </source>
</evidence>
<comment type="subcellular location">
    <subcellularLocation>
        <location evidence="1">Membrane</location>
        <topology evidence="1">Multi-pass membrane protein</topology>
    </subcellularLocation>
</comment>
<comment type="catalytic activity">
    <reaction evidence="11">
        <text>L-arginyl-glycine(out) = L-arginyl-glycine(in)</text>
        <dbReference type="Rhea" id="RHEA:79391"/>
        <dbReference type="ChEBI" id="CHEBI:229955"/>
    </reaction>
</comment>
<evidence type="ECO:0000256" key="12">
    <source>
        <dbReference type="ARBA" id="ARBA00044912"/>
    </source>
</evidence>
<dbReference type="PANTHER" id="PTHR23512">
    <property type="entry name" value="MAJOR FACILITATOR SUPERFAMILY DOMAIN-CONTAINING PROTEIN 1"/>
    <property type="match status" value="1"/>
</dbReference>
<reference evidence="20 21" key="1">
    <citation type="journal article" date="2016" name="Mol. Biol. Evol.">
        <title>Comparative Genomics of Early-Diverging Mushroom-Forming Fungi Provides Insights into the Origins of Lignocellulose Decay Capabilities.</title>
        <authorList>
            <person name="Nagy L.G."/>
            <person name="Riley R."/>
            <person name="Tritt A."/>
            <person name="Adam C."/>
            <person name="Daum C."/>
            <person name="Floudas D."/>
            <person name="Sun H."/>
            <person name="Yadav J.S."/>
            <person name="Pangilinan J."/>
            <person name="Larsson K.H."/>
            <person name="Matsuura K."/>
            <person name="Barry K."/>
            <person name="Labutti K."/>
            <person name="Kuo R."/>
            <person name="Ohm R.A."/>
            <person name="Bhattacharya S.S."/>
            <person name="Shirouzu T."/>
            <person name="Yoshinaga Y."/>
            <person name="Martin F.M."/>
            <person name="Grigoriev I.V."/>
            <person name="Hibbett D.S."/>
        </authorList>
    </citation>
    <scope>NUCLEOTIDE SEQUENCE [LARGE SCALE GENOMIC DNA]</scope>
    <source>
        <strain evidence="20 21">L-15889</strain>
    </source>
</reference>
<evidence type="ECO:0000313" key="20">
    <source>
        <dbReference type="EMBL" id="KZT69475.1"/>
    </source>
</evidence>
<dbReference type="STRING" id="1314783.A0A165QHG0"/>
<dbReference type="InterPro" id="IPR036259">
    <property type="entry name" value="MFS_trans_sf"/>
</dbReference>
<dbReference type="GO" id="GO:0022857">
    <property type="term" value="F:transmembrane transporter activity"/>
    <property type="evidence" value="ECO:0007669"/>
    <property type="project" value="InterPro"/>
</dbReference>
<evidence type="ECO:0000256" key="5">
    <source>
        <dbReference type="ARBA" id="ARBA00044884"/>
    </source>
</evidence>
<evidence type="ECO:0000256" key="11">
    <source>
        <dbReference type="ARBA" id="ARBA00044903"/>
    </source>
</evidence>
<dbReference type="AlphaFoldDB" id="A0A165QHG0"/>
<evidence type="ECO:0000256" key="17">
    <source>
        <dbReference type="ARBA" id="ARBA00045709"/>
    </source>
</evidence>
<evidence type="ECO:0000256" key="9">
    <source>
        <dbReference type="ARBA" id="ARBA00044899"/>
    </source>
</evidence>
<feature type="transmembrane region" description="Helical" evidence="19">
    <location>
        <begin position="75"/>
        <end position="95"/>
    </location>
</feature>
<dbReference type="SUPFAM" id="SSF103473">
    <property type="entry name" value="MFS general substrate transporter"/>
    <property type="match status" value="1"/>
</dbReference>
<dbReference type="OrthoDB" id="424834at2759"/>
<dbReference type="Pfam" id="PF07690">
    <property type="entry name" value="MFS_1"/>
    <property type="match status" value="2"/>
</dbReference>
<comment type="catalytic activity">
    <reaction evidence="12">
        <text>L-histidyl-L-alpha-amino acid(out) = L-histidyl-L-alpha-amino acid(in)</text>
        <dbReference type="Rhea" id="RHEA:79379"/>
        <dbReference type="ChEBI" id="CHEBI:229964"/>
    </reaction>
</comment>
<accession>A0A165QHG0</accession>
<evidence type="ECO:0000313" key="21">
    <source>
        <dbReference type="Proteomes" id="UP000076727"/>
    </source>
</evidence>
<dbReference type="GO" id="GO:0016020">
    <property type="term" value="C:membrane"/>
    <property type="evidence" value="ECO:0007669"/>
    <property type="project" value="UniProtKB-SubCell"/>
</dbReference>
<sequence length="587" mass="63419">MRPHLVSVVRPLPLLIPPTKCTTTFLSLNSVMPHPAADSHDSLQKDKLSGERESVDALSFASTDISTPPHRRLPLGWQVVIGVLTCMCTFGNHWSNGLIVALKTTIIKETHINNSQFATLVAITNLINTFLCIGFGFCIDKWGGAPLSVIFAGFHLAGSIVMAGGATNNLNSYALLILGKVIAAIGDGSIDNAQHRIFSTYFAPGRGFAFSIGAIWGIANLAQFTGQSTANIITEHLGSYSYALWISAAIAGFSFLCAAAVVVLDRYLRAHYDITDQTNGKLHKGHLRRRFHFRSVRSLPLTFWIVVAFAVFENAGVQAFVSISTQFAQQRLKKGAVIGGWVSSFYLLLPACLTPFLGIYIDCFGQRIGFLFVSGLTFLVSMLLLRFSQTVPTFIAAYVFYALSQAVTPAPQVEIVRNIIPDPQDYATGFAIKKSVVQASIVIITTAAGKLQDDTSDDSLEPGVSLWLAYAFISVVISGGLLLVSYVMPTLLPAARLSQINPGAVPDEVDRLAARVGVTVSKENLDEGMTENKEKEKRLKAPEPQYMWARYASLVTGAVIIVIGWVIFGLGVSWGVHGSVIAGTVGE</sequence>
<evidence type="ECO:0000256" key="2">
    <source>
        <dbReference type="ARBA" id="ARBA00044876"/>
    </source>
</evidence>
<feature type="transmembrane region" description="Helical" evidence="19">
    <location>
        <begin position="467"/>
        <end position="488"/>
    </location>
</feature>
<feature type="transmembrane region" description="Helical" evidence="19">
    <location>
        <begin position="242"/>
        <end position="264"/>
    </location>
</feature>
<dbReference type="InterPro" id="IPR052187">
    <property type="entry name" value="MFSD1"/>
</dbReference>
<evidence type="ECO:0000256" key="10">
    <source>
        <dbReference type="ARBA" id="ARBA00044900"/>
    </source>
</evidence>
<keyword evidence="19" id="KW-0812">Transmembrane</keyword>
<keyword evidence="19" id="KW-1133">Transmembrane helix</keyword>
<evidence type="ECO:0000256" key="4">
    <source>
        <dbReference type="ARBA" id="ARBA00044881"/>
    </source>
</evidence>
<evidence type="ECO:0000256" key="16">
    <source>
        <dbReference type="ARBA" id="ARBA00045018"/>
    </source>
</evidence>
<feature type="transmembrane region" description="Helical" evidence="19">
    <location>
        <begin position="145"/>
        <end position="166"/>
    </location>
</feature>
<feature type="transmembrane region" description="Helical" evidence="19">
    <location>
        <begin position="368"/>
        <end position="387"/>
    </location>
</feature>
<comment type="catalytic activity">
    <reaction evidence="5">
        <text>L-alpha-aminoacyl-L-histidine(out) = L-alpha-aminoacyl-L-histidine(in)</text>
        <dbReference type="Rhea" id="RHEA:79375"/>
        <dbReference type="ChEBI" id="CHEBI:229967"/>
    </reaction>
</comment>
<feature type="transmembrane region" description="Helical" evidence="19">
    <location>
        <begin position="202"/>
        <end position="222"/>
    </location>
</feature>
<comment type="catalytic activity">
    <reaction evidence="7">
        <text>L-alpha-aminoacyl-L-lysine(out) = L-alpha-aminoacyl-L-lysine(in)</text>
        <dbReference type="Rhea" id="RHEA:79383"/>
        <dbReference type="ChEBI" id="CHEBI:229966"/>
    </reaction>
</comment>
<gene>
    <name evidence="20" type="ORF">DAEQUDRAFT_267627</name>
</gene>
<evidence type="ECO:0000256" key="6">
    <source>
        <dbReference type="ARBA" id="ARBA00044891"/>
    </source>
</evidence>
<evidence type="ECO:0000256" key="19">
    <source>
        <dbReference type="SAM" id="Phobius"/>
    </source>
</evidence>
<keyword evidence="21" id="KW-1185">Reference proteome</keyword>
<comment type="catalytic activity">
    <reaction evidence="8">
        <text>L-aspartyl-L-lysine(out) = L-aspartyl-L-lysine(in)</text>
        <dbReference type="Rhea" id="RHEA:79411"/>
        <dbReference type="ChEBI" id="CHEBI:229953"/>
    </reaction>
</comment>
<dbReference type="InterPro" id="IPR011701">
    <property type="entry name" value="MFS"/>
</dbReference>
<dbReference type="PANTHER" id="PTHR23512:SF12">
    <property type="entry name" value="TRANSPORTER, PUTATIVE (AFU_ORTHOLOGUE AFUA_4G00260)-RELATED"/>
    <property type="match status" value="1"/>
</dbReference>
<keyword evidence="19" id="KW-0472">Membrane</keyword>
<comment type="function">
    <text evidence="17">Lysosomal dipeptide uniporter that selectively exports lysine, arginine or histidine-containing dipeptides with a net positive charge from the lysosome lumen into the cytosol. Could play a role in a specific type of protein O-glycosylation indirectly regulating macrophages migration and tissue invasion. Also essential for liver homeostasis.</text>
</comment>
<feature type="transmembrane region" description="Helical" evidence="19">
    <location>
        <begin position="298"/>
        <end position="321"/>
    </location>
</feature>
<comment type="catalytic activity">
    <reaction evidence="6">
        <text>L-lysyl-L-alpha-amino acid(out) = L-lysyl-L-alpha-amino acid(in)</text>
        <dbReference type="Rhea" id="RHEA:79387"/>
        <dbReference type="ChEBI" id="CHEBI:229965"/>
    </reaction>
</comment>
<feature type="transmembrane region" description="Helical" evidence="19">
    <location>
        <begin position="115"/>
        <end position="138"/>
    </location>
</feature>
<dbReference type="Gene3D" id="1.20.1250.20">
    <property type="entry name" value="MFS general substrate transporter like domains"/>
    <property type="match status" value="2"/>
</dbReference>
<evidence type="ECO:0000256" key="1">
    <source>
        <dbReference type="ARBA" id="ARBA00004141"/>
    </source>
</evidence>
<evidence type="ECO:0000256" key="15">
    <source>
        <dbReference type="ARBA" id="ARBA00044985"/>
    </source>
</evidence>
<evidence type="ECO:0000256" key="7">
    <source>
        <dbReference type="ARBA" id="ARBA00044893"/>
    </source>
</evidence>
<comment type="catalytic activity">
    <reaction evidence="2">
        <text>L-lysyl-L-alanine(out) = L-lysyl-L-alanine(in)</text>
        <dbReference type="Rhea" id="RHEA:79399"/>
        <dbReference type="ChEBI" id="CHEBI:229954"/>
    </reaction>
</comment>
<comment type="catalytic activity">
    <reaction evidence="3">
        <text>L-histidyl-glycine(out) = L-histidyl-glycine(in)</text>
        <dbReference type="Rhea" id="RHEA:79395"/>
        <dbReference type="ChEBI" id="CHEBI:229957"/>
    </reaction>
</comment>
<feature type="transmembrane region" description="Helical" evidence="19">
    <location>
        <begin position="548"/>
        <end position="568"/>
    </location>
</feature>
<comment type="catalytic activity">
    <reaction evidence="14">
        <text>L-lysyl-glycine(out) = L-lysyl-glycine(in)</text>
        <dbReference type="Rhea" id="RHEA:79407"/>
        <dbReference type="ChEBI" id="CHEBI:191202"/>
    </reaction>
</comment>
<organism evidence="20 21">
    <name type="scientific">Daedalea quercina L-15889</name>
    <dbReference type="NCBI Taxonomy" id="1314783"/>
    <lineage>
        <taxon>Eukaryota</taxon>
        <taxon>Fungi</taxon>
        <taxon>Dikarya</taxon>
        <taxon>Basidiomycota</taxon>
        <taxon>Agaricomycotina</taxon>
        <taxon>Agaricomycetes</taxon>
        <taxon>Polyporales</taxon>
        <taxon>Fomitopsis</taxon>
    </lineage>
</organism>
<protein>
    <recommendedName>
        <fullName evidence="15">Lysosomal dipeptide transporter MFSD1</fullName>
    </recommendedName>
    <alternativeName>
        <fullName evidence="16">Major facilitator superfamily domain-containing protein 1</fullName>
    </alternativeName>
</protein>
<comment type="subunit">
    <text evidence="18">Homodimer. Interacts with lysosomal protein GLMP (via lumenal domain); the interaction starts while both proteins are still in the endoplasmic reticulum and is required for stabilization of MFSD1 in lysosomes but has no direct effect on its targeting to lysosomes or transporter activity.</text>
</comment>
<evidence type="ECO:0000256" key="14">
    <source>
        <dbReference type="ARBA" id="ARBA00044924"/>
    </source>
</evidence>
<proteinExistence type="predicted"/>
<dbReference type="Proteomes" id="UP000076727">
    <property type="component" value="Unassembled WGS sequence"/>
</dbReference>
<comment type="catalytic activity">
    <reaction evidence="10">
        <text>L-lysyl-L-lysine(out) = L-lysyl-L-lysine(in)</text>
        <dbReference type="Rhea" id="RHEA:79403"/>
        <dbReference type="ChEBI" id="CHEBI:229956"/>
    </reaction>
</comment>
<comment type="catalytic activity">
    <reaction evidence="9">
        <text>L-arginyl-L-alpha-amino acid(out) = L-arginyl-L-alpha-amino acid(in)</text>
        <dbReference type="Rhea" id="RHEA:79371"/>
        <dbReference type="ChEBI" id="CHEBI:84315"/>
    </reaction>
</comment>
<dbReference type="EMBL" id="KV429058">
    <property type="protein sequence ID" value="KZT69475.1"/>
    <property type="molecule type" value="Genomic_DNA"/>
</dbReference>
<evidence type="ECO:0000256" key="13">
    <source>
        <dbReference type="ARBA" id="ARBA00044919"/>
    </source>
</evidence>
<evidence type="ECO:0000256" key="18">
    <source>
        <dbReference type="ARBA" id="ARBA00046376"/>
    </source>
</evidence>
<feature type="transmembrane region" description="Helical" evidence="19">
    <location>
        <begin position="341"/>
        <end position="361"/>
    </location>
</feature>